<dbReference type="EMBL" id="VLXZ01000015">
    <property type="protein sequence ID" value="TSB45051.1"/>
    <property type="molecule type" value="Genomic_DNA"/>
</dbReference>
<gene>
    <name evidence="1" type="ORF">FN960_18185</name>
</gene>
<dbReference type="InterPro" id="IPR029033">
    <property type="entry name" value="His_PPase_superfam"/>
</dbReference>
<dbReference type="InterPro" id="IPR013078">
    <property type="entry name" value="His_Pase_superF_clade-1"/>
</dbReference>
<evidence type="ECO:0000313" key="2">
    <source>
        <dbReference type="Proteomes" id="UP000318521"/>
    </source>
</evidence>
<dbReference type="Proteomes" id="UP000318521">
    <property type="component" value="Unassembled WGS sequence"/>
</dbReference>
<dbReference type="Pfam" id="PF00300">
    <property type="entry name" value="His_Phos_1"/>
    <property type="match status" value="1"/>
</dbReference>
<sequence length="178" mass="20683">MKIGLVRHFRVSRGYPERHFINSRDLVEWVKEYDASDVEENPVDLGKVNWKACYSSDLPRAKTTAKSIYTGPIKETKKLREIELVPPFNAPFRLPLFLHLILIRLAWVFTHASQPENRQQTRARLNDILTKAEAEGKDCLIVSHGAVMDIMRQQLLKRGYRGPYFKLPSNGKLYVFEK</sequence>
<dbReference type="RefSeq" id="WP_143850292.1">
    <property type="nucleotide sequence ID" value="NZ_VLXZ01000015.1"/>
</dbReference>
<organism evidence="1 2">
    <name type="scientific">Alkalicoccobacillus porphyridii</name>
    <dbReference type="NCBI Taxonomy" id="2597270"/>
    <lineage>
        <taxon>Bacteria</taxon>
        <taxon>Bacillati</taxon>
        <taxon>Bacillota</taxon>
        <taxon>Bacilli</taxon>
        <taxon>Bacillales</taxon>
        <taxon>Bacillaceae</taxon>
        <taxon>Alkalicoccobacillus</taxon>
    </lineage>
</organism>
<dbReference type="SUPFAM" id="SSF53254">
    <property type="entry name" value="Phosphoglycerate mutase-like"/>
    <property type="match status" value="1"/>
</dbReference>
<dbReference type="OrthoDB" id="1680942at2"/>
<protein>
    <submittedName>
        <fullName evidence="1">Histidine phosphatase family protein</fullName>
    </submittedName>
</protein>
<keyword evidence="2" id="KW-1185">Reference proteome</keyword>
<dbReference type="Gene3D" id="3.40.50.1240">
    <property type="entry name" value="Phosphoglycerate mutase-like"/>
    <property type="match status" value="1"/>
</dbReference>
<reference evidence="1 2" key="1">
    <citation type="submission" date="2019-07" db="EMBL/GenBank/DDBJ databases">
        <authorList>
            <person name="Park Y.J."/>
            <person name="Jeong S.E."/>
            <person name="Jung H.S."/>
        </authorList>
    </citation>
    <scope>NUCLEOTIDE SEQUENCE [LARGE SCALE GENOMIC DNA]</scope>
    <source>
        <strain evidence="2">P16(2019)</strain>
    </source>
</reference>
<evidence type="ECO:0000313" key="1">
    <source>
        <dbReference type="EMBL" id="TSB45051.1"/>
    </source>
</evidence>
<proteinExistence type="predicted"/>
<name>A0A553ZU98_9BACI</name>
<dbReference type="AlphaFoldDB" id="A0A553ZU98"/>
<comment type="caution">
    <text evidence="1">The sequence shown here is derived from an EMBL/GenBank/DDBJ whole genome shotgun (WGS) entry which is preliminary data.</text>
</comment>
<accession>A0A553ZU98</accession>